<keyword evidence="2" id="KW-1133">Transmembrane helix</keyword>
<feature type="transmembrane region" description="Helical" evidence="2">
    <location>
        <begin position="141"/>
        <end position="158"/>
    </location>
</feature>
<keyword evidence="1" id="KW-0175">Coiled coil</keyword>
<dbReference type="EMBL" id="ASPP01020420">
    <property type="protein sequence ID" value="ETO13728.1"/>
    <property type="molecule type" value="Genomic_DNA"/>
</dbReference>
<comment type="caution">
    <text evidence="3">The sequence shown here is derived from an EMBL/GenBank/DDBJ whole genome shotgun (WGS) entry which is preliminary data.</text>
</comment>
<protein>
    <submittedName>
        <fullName evidence="3">Uncharacterized protein</fullName>
    </submittedName>
</protein>
<evidence type="ECO:0000313" key="3">
    <source>
        <dbReference type="EMBL" id="ETO13728.1"/>
    </source>
</evidence>
<evidence type="ECO:0000313" key="4">
    <source>
        <dbReference type="Proteomes" id="UP000023152"/>
    </source>
</evidence>
<evidence type="ECO:0000256" key="2">
    <source>
        <dbReference type="SAM" id="Phobius"/>
    </source>
</evidence>
<evidence type="ECO:0000256" key="1">
    <source>
        <dbReference type="SAM" id="Coils"/>
    </source>
</evidence>
<sequence length="527" mass="59180">MQSKKQENEIKNLKNESFAKNQSIKELTKEKQDLTQVGAQLRNQLKQMTASKVSFLVLFVCLQKLLQRNYFLLIVELLANCSNALSYRLWKNLKAVKKKKKYQKKKKINKNTVTNMQMSTLCVFKQNDNKHRLLVQKCNGFQVWFCFVLFLMAYLITAKRKRSEKIRLETEVKQSNAISNTNEQKNSEDSMQLMDFGEPTYDAWDETLITDPTNNPQVNKNWMESILQKNCLDMMNDIFYSPGLILSLKNNVDFLLVNENNKIVKLKNKKWNTFKFGVYLIGERITLTLDHLSTNKNENELGQFKMNTSHLWIKDYRSVIDCSGLGYPSGMGDGKGGECTSKYNSFGGGAGHARKGGQDDIANGDGVGGTAYGEETLLTQLHCGSGGGTGHKHDGSSGKGGEGGGIIHLKIGQQLINQGTIKCNGLHGERGLSTYVGGGGSGGSILIEFQPASNSFRQTIGIIICKGGNEAWNHKGADGRIAIYGIKLTKEEMEKIDPKPFNMHCYFSFFFELNLQAFLRLIRTIKF</sequence>
<feature type="coiled-coil region" evidence="1">
    <location>
        <begin position="10"/>
        <end position="44"/>
    </location>
</feature>
<dbReference type="AlphaFoldDB" id="X6MI91"/>
<keyword evidence="2" id="KW-0472">Membrane</keyword>
<reference evidence="3 4" key="1">
    <citation type="journal article" date="2013" name="Curr. Biol.">
        <title>The Genome of the Foraminiferan Reticulomyxa filosa.</title>
        <authorList>
            <person name="Glockner G."/>
            <person name="Hulsmann N."/>
            <person name="Schleicher M."/>
            <person name="Noegel A.A."/>
            <person name="Eichinger L."/>
            <person name="Gallinger C."/>
            <person name="Pawlowski J."/>
            <person name="Sierra R."/>
            <person name="Euteneuer U."/>
            <person name="Pillet L."/>
            <person name="Moustafa A."/>
            <person name="Platzer M."/>
            <person name="Groth M."/>
            <person name="Szafranski K."/>
            <person name="Schliwa M."/>
        </authorList>
    </citation>
    <scope>NUCLEOTIDE SEQUENCE [LARGE SCALE GENOMIC DNA]</scope>
</reference>
<accession>X6MI91</accession>
<organism evidence="3 4">
    <name type="scientific">Reticulomyxa filosa</name>
    <dbReference type="NCBI Taxonomy" id="46433"/>
    <lineage>
        <taxon>Eukaryota</taxon>
        <taxon>Sar</taxon>
        <taxon>Rhizaria</taxon>
        <taxon>Retaria</taxon>
        <taxon>Foraminifera</taxon>
        <taxon>Monothalamids</taxon>
        <taxon>Reticulomyxidae</taxon>
        <taxon>Reticulomyxa</taxon>
    </lineage>
</organism>
<keyword evidence="2" id="KW-0812">Transmembrane</keyword>
<keyword evidence="4" id="KW-1185">Reference proteome</keyword>
<proteinExistence type="predicted"/>
<name>X6MI91_RETFI</name>
<dbReference type="Proteomes" id="UP000023152">
    <property type="component" value="Unassembled WGS sequence"/>
</dbReference>
<gene>
    <name evidence="3" type="ORF">RFI_23639</name>
</gene>